<evidence type="ECO:0000256" key="1">
    <source>
        <dbReference type="ARBA" id="ARBA00005854"/>
    </source>
</evidence>
<evidence type="ECO:0000256" key="3">
    <source>
        <dbReference type="ARBA" id="ARBA00023027"/>
    </source>
</evidence>
<dbReference type="AlphaFoldDB" id="A0A5Q6RQR2"/>
<dbReference type="SUPFAM" id="SSF51735">
    <property type="entry name" value="NAD(P)-binding Rossmann-fold domains"/>
    <property type="match status" value="1"/>
</dbReference>
<organism evidence="7 8">
    <name type="scientific">Mumia zhuanghuii</name>
    <dbReference type="NCBI Taxonomy" id="2585211"/>
    <lineage>
        <taxon>Bacteria</taxon>
        <taxon>Bacillati</taxon>
        <taxon>Actinomycetota</taxon>
        <taxon>Actinomycetes</taxon>
        <taxon>Propionibacteriales</taxon>
        <taxon>Nocardioidaceae</taxon>
        <taxon>Mumia</taxon>
    </lineage>
</organism>
<comment type="caution">
    <text evidence="7">The sequence shown here is derived from an EMBL/GenBank/DDBJ whole genome shotgun (WGS) entry which is preliminary data.</text>
</comment>
<dbReference type="InterPro" id="IPR006139">
    <property type="entry name" value="D-isomer_2_OHA_DH_cat_dom"/>
</dbReference>
<dbReference type="EMBL" id="VDFQ02000005">
    <property type="protein sequence ID" value="KAA1420396.1"/>
    <property type="molecule type" value="Genomic_DNA"/>
</dbReference>
<dbReference type="GO" id="GO:0051287">
    <property type="term" value="F:NAD binding"/>
    <property type="evidence" value="ECO:0007669"/>
    <property type="project" value="InterPro"/>
</dbReference>
<dbReference type="Pfam" id="PF02826">
    <property type="entry name" value="2-Hacid_dh_C"/>
    <property type="match status" value="1"/>
</dbReference>
<dbReference type="Proteomes" id="UP000307768">
    <property type="component" value="Unassembled WGS sequence"/>
</dbReference>
<reference evidence="7 8" key="1">
    <citation type="submission" date="2019-09" db="EMBL/GenBank/DDBJ databases">
        <title>Mumia zhuanghuii sp. nov. isolated from the intestinal contents of plateau pika (Ochotona curzoniae) in the Qinghai-Tibet plateau of China.</title>
        <authorList>
            <person name="Tian Z."/>
        </authorList>
    </citation>
    <scope>NUCLEOTIDE SEQUENCE [LARGE SCALE GENOMIC DNA]</scope>
    <source>
        <strain evidence="8">350</strain>
    </source>
</reference>
<dbReference type="Gene3D" id="3.40.50.720">
    <property type="entry name" value="NAD(P)-binding Rossmann-like Domain"/>
    <property type="match status" value="2"/>
</dbReference>
<feature type="domain" description="D-isomer specific 2-hydroxyacid dehydrogenase catalytic" evidence="5">
    <location>
        <begin position="56"/>
        <end position="301"/>
    </location>
</feature>
<evidence type="ECO:0000259" key="5">
    <source>
        <dbReference type="Pfam" id="PF00389"/>
    </source>
</evidence>
<dbReference type="GO" id="GO:0005829">
    <property type="term" value="C:cytosol"/>
    <property type="evidence" value="ECO:0007669"/>
    <property type="project" value="TreeGrafter"/>
</dbReference>
<sequence>MTVVLAPFAADELTPPDGLTVVRFSGSAEDLPPDEVLEQVELWVLPYSLAFPLGELAARMPRLRVIQAQSAGTDGIVAQVPDGVVLCNARGVHDAATAELGVGLIIASLRGIPSFVRAQDEGRWAAWQWWPALADRRVMILGYGSIGEALERRLAGFETEIVRVASRPRDGVHGVAELPDLLPEVDVVVVLTPLTDATRHLVGTDFLAAMKDHALLVNLARGPVVDTAALLVELQSGRLRAALDVTDPEPLPDGHPLFSAPNTLITPHVAGGTSAMRPRVVALVRDQLRRFVAGEDLANRVSR</sequence>
<dbReference type="CDD" id="cd12166">
    <property type="entry name" value="2-Hacid_dh_7"/>
    <property type="match status" value="1"/>
</dbReference>
<evidence type="ECO:0000313" key="7">
    <source>
        <dbReference type="EMBL" id="KAA1420396.1"/>
    </source>
</evidence>
<dbReference type="PANTHER" id="PTHR10996">
    <property type="entry name" value="2-HYDROXYACID DEHYDROGENASE-RELATED"/>
    <property type="match status" value="1"/>
</dbReference>
<feature type="domain" description="D-isomer specific 2-hydroxyacid dehydrogenase NAD-binding" evidence="6">
    <location>
        <begin position="102"/>
        <end position="270"/>
    </location>
</feature>
<dbReference type="OrthoDB" id="4324715at2"/>
<dbReference type="GO" id="GO:0016618">
    <property type="term" value="F:hydroxypyruvate reductase [NAD(P)H] activity"/>
    <property type="evidence" value="ECO:0007669"/>
    <property type="project" value="TreeGrafter"/>
</dbReference>
<evidence type="ECO:0000313" key="8">
    <source>
        <dbReference type="Proteomes" id="UP000307768"/>
    </source>
</evidence>
<dbReference type="GO" id="GO:0030267">
    <property type="term" value="F:glyoxylate reductase (NADPH) activity"/>
    <property type="evidence" value="ECO:0007669"/>
    <property type="project" value="TreeGrafter"/>
</dbReference>
<dbReference type="Pfam" id="PF00389">
    <property type="entry name" value="2-Hacid_dh"/>
    <property type="match status" value="1"/>
</dbReference>
<dbReference type="InterPro" id="IPR036291">
    <property type="entry name" value="NAD(P)-bd_dom_sf"/>
</dbReference>
<evidence type="ECO:0000256" key="4">
    <source>
        <dbReference type="RuleBase" id="RU003719"/>
    </source>
</evidence>
<keyword evidence="3" id="KW-0520">NAD</keyword>
<accession>A0A5Q6RQR2</accession>
<protein>
    <submittedName>
        <fullName evidence="7">2-hydroxyacid dehydrogenase</fullName>
    </submittedName>
</protein>
<keyword evidence="2 4" id="KW-0560">Oxidoreductase</keyword>
<dbReference type="RefSeq" id="WP_149770565.1">
    <property type="nucleotide sequence ID" value="NZ_VDFQ02000005.1"/>
</dbReference>
<name>A0A5Q6RQR2_9ACTN</name>
<dbReference type="InterPro" id="IPR050223">
    <property type="entry name" value="D-isomer_2-hydroxyacid_DH"/>
</dbReference>
<evidence type="ECO:0000259" key="6">
    <source>
        <dbReference type="Pfam" id="PF02826"/>
    </source>
</evidence>
<comment type="similarity">
    <text evidence="1 4">Belongs to the D-isomer specific 2-hydroxyacid dehydrogenase family.</text>
</comment>
<evidence type="ECO:0000256" key="2">
    <source>
        <dbReference type="ARBA" id="ARBA00023002"/>
    </source>
</evidence>
<dbReference type="PANTHER" id="PTHR10996:SF178">
    <property type="entry name" value="2-HYDROXYACID DEHYDROGENASE YGL185C-RELATED"/>
    <property type="match status" value="1"/>
</dbReference>
<proteinExistence type="inferred from homology"/>
<dbReference type="InterPro" id="IPR006140">
    <property type="entry name" value="D-isomer_DH_NAD-bd"/>
</dbReference>
<gene>
    <name evidence="7" type="ORF">FE697_015630</name>
</gene>